<protein>
    <submittedName>
        <fullName evidence="3">Alpha/beta hydrolase</fullName>
    </submittedName>
</protein>
<dbReference type="InterPro" id="IPR013094">
    <property type="entry name" value="AB_hydrolase_3"/>
</dbReference>
<evidence type="ECO:0000313" key="3">
    <source>
        <dbReference type="EMBL" id="MDG0845721.1"/>
    </source>
</evidence>
<dbReference type="InterPro" id="IPR029058">
    <property type="entry name" value="AB_hydrolase_fold"/>
</dbReference>
<dbReference type="RefSeq" id="WP_002511476.1">
    <property type="nucleotide sequence ID" value="NZ_CP013114.1"/>
</dbReference>
<comment type="caution">
    <text evidence="3">The sequence shown here is derived from an EMBL/GenBank/DDBJ whole genome shotgun (WGS) entry which is preliminary data.</text>
</comment>
<dbReference type="SUPFAM" id="SSF53474">
    <property type="entry name" value="alpha/beta-Hydrolases"/>
    <property type="match status" value="1"/>
</dbReference>
<dbReference type="EMBL" id="JAMBQA010000002">
    <property type="protein sequence ID" value="MDG0845721.1"/>
    <property type="molecule type" value="Genomic_DNA"/>
</dbReference>
<dbReference type="PANTHER" id="PTHR48081:SF8">
    <property type="entry name" value="ALPHA_BETA HYDROLASE FOLD-3 DOMAIN-CONTAINING PROTEIN-RELATED"/>
    <property type="match status" value="1"/>
</dbReference>
<dbReference type="AlphaFoldDB" id="A0A9X4L2N4"/>
<evidence type="ECO:0000256" key="1">
    <source>
        <dbReference type="ARBA" id="ARBA00022801"/>
    </source>
</evidence>
<accession>A0A9X4L2N4</accession>
<sequence length="299" mass="35130">MKSRLTTKFINKYLLPHRSILFEGEQDFERFLDTRLKMNEKKHKQPEPLNVKSDLDKQTIGNMQLFRFCFRHSRKKKILYIHGGYNVLQPSAFHWRLMDKLALSTLHEIVMPIYPKAPEYYIDDTYSAIFEVYNQLLSEVSSDEIIIMGDGTGGALALSFMQQLQDKQQPLPNKVYLLSPLLDAHLQNEAITEDLEKKDVILNKYGIQKIMRYWSKDLSLDESKVSPINGNLTNLPPIFMFGGTREIYQPDMKKLVYILEERQQPIHYYEYKNMVHAFELLPIRESHKVVKQIVNTIDV</sequence>
<evidence type="ECO:0000259" key="2">
    <source>
        <dbReference type="Pfam" id="PF07859"/>
    </source>
</evidence>
<keyword evidence="1 3" id="KW-0378">Hydrolase</keyword>
<feature type="domain" description="Alpha/beta hydrolase fold-3" evidence="2">
    <location>
        <begin position="78"/>
        <end position="279"/>
    </location>
</feature>
<dbReference type="GO" id="GO:0016787">
    <property type="term" value="F:hydrolase activity"/>
    <property type="evidence" value="ECO:0007669"/>
    <property type="project" value="UniProtKB-KW"/>
</dbReference>
<dbReference type="PANTHER" id="PTHR48081">
    <property type="entry name" value="AB HYDROLASE SUPERFAMILY PROTEIN C4A8.06C"/>
    <property type="match status" value="1"/>
</dbReference>
<name>A0A9X4L2N4_9STAP</name>
<dbReference type="Pfam" id="PF07859">
    <property type="entry name" value="Abhydrolase_3"/>
    <property type="match status" value="1"/>
</dbReference>
<dbReference type="InterPro" id="IPR050300">
    <property type="entry name" value="GDXG_lipolytic_enzyme"/>
</dbReference>
<reference evidence="3" key="1">
    <citation type="submission" date="2022-05" db="EMBL/GenBank/DDBJ databases">
        <title>Comparative genomics of Staphylococcus equorum isolates.</title>
        <authorList>
            <person name="Luelf R.H."/>
        </authorList>
    </citation>
    <scope>NUCLEOTIDE SEQUENCE</scope>
    <source>
        <strain evidence="3">TMW 2.2497</strain>
    </source>
</reference>
<dbReference type="KEGG" id="seqo:SE1039_20200"/>
<dbReference type="Proteomes" id="UP001152422">
    <property type="component" value="Unassembled WGS sequence"/>
</dbReference>
<evidence type="ECO:0000313" key="4">
    <source>
        <dbReference type="Proteomes" id="UP001152422"/>
    </source>
</evidence>
<gene>
    <name evidence="3" type="ORF">M4L89_05740</name>
</gene>
<organism evidence="3 4">
    <name type="scientific">Staphylococcus equorum</name>
    <dbReference type="NCBI Taxonomy" id="246432"/>
    <lineage>
        <taxon>Bacteria</taxon>
        <taxon>Bacillati</taxon>
        <taxon>Bacillota</taxon>
        <taxon>Bacilli</taxon>
        <taxon>Bacillales</taxon>
        <taxon>Staphylococcaceae</taxon>
        <taxon>Staphylococcus</taxon>
    </lineage>
</organism>
<keyword evidence="4" id="KW-1185">Reference proteome</keyword>
<dbReference type="Gene3D" id="3.40.50.1820">
    <property type="entry name" value="alpha/beta hydrolase"/>
    <property type="match status" value="1"/>
</dbReference>
<proteinExistence type="predicted"/>